<name>A0A7S1QS60_ALECA</name>
<dbReference type="EMBL" id="HBGE01049381">
    <property type="protein sequence ID" value="CAD9146947.1"/>
    <property type="molecule type" value="Transcribed_RNA"/>
</dbReference>
<protein>
    <recommendedName>
        <fullName evidence="2">Phytanoyl-CoA dioxygenase</fullName>
    </recommendedName>
</protein>
<evidence type="ECO:0008006" key="2">
    <source>
        <dbReference type="Google" id="ProtNLM"/>
    </source>
</evidence>
<dbReference type="PANTHER" id="PTHR31630:SF10">
    <property type="entry name" value="PHYTANOYL-COA DIOXYGENASE"/>
    <property type="match status" value="1"/>
</dbReference>
<dbReference type="PANTHER" id="PTHR31630">
    <property type="entry name" value="PHYTANOYL-COA DIOXYGENASE-RELATED-RELATED"/>
    <property type="match status" value="1"/>
</dbReference>
<dbReference type="AlphaFoldDB" id="A0A7S1QS60"/>
<reference evidence="1" key="1">
    <citation type="submission" date="2021-01" db="EMBL/GenBank/DDBJ databases">
        <authorList>
            <person name="Corre E."/>
            <person name="Pelletier E."/>
            <person name="Niang G."/>
            <person name="Scheremetjew M."/>
            <person name="Finn R."/>
            <person name="Kale V."/>
            <person name="Holt S."/>
            <person name="Cochrane G."/>
            <person name="Meng A."/>
            <person name="Brown T."/>
            <person name="Cohen L."/>
        </authorList>
    </citation>
    <scope>NUCLEOTIDE SEQUENCE</scope>
    <source>
        <strain evidence="1">OF101</strain>
    </source>
</reference>
<gene>
    <name evidence="1" type="ORF">ACAT0790_LOCUS29823</name>
</gene>
<evidence type="ECO:0000313" key="1">
    <source>
        <dbReference type="EMBL" id="CAD9146947.1"/>
    </source>
</evidence>
<accession>A0A7S1QS60</accession>
<dbReference type="SUPFAM" id="SSF51197">
    <property type="entry name" value="Clavaminate synthase-like"/>
    <property type="match status" value="1"/>
</dbReference>
<dbReference type="Gene3D" id="2.60.120.620">
    <property type="entry name" value="q2cbj1_9rhob like domain"/>
    <property type="match status" value="1"/>
</dbReference>
<sequence length="412" mass="46723">MAPLPPTGPDPQATVFDPEDEEAYERFFHEHGYVVVRDVLDDAHVSATVDELWQSPSLLGAYPRLKRNDPQSWDDDQWPAGCRNFLDPLDPCSEVETWRNRVVPAVSRVFHTLWRGLRFDGEREDDVDGRLVVSVDRMGVMRPTKVKMPGKDGSAADDAPLTEKRDWRTSRNWLHWDQNPWVSPGFFAVQGILGLSEGGATSGGFVTVPGFHKEFAHWAQEHPEGSLPRVTRKTVPFSVPLTDEMQDRRLKVVVPRGGLLVWDSRMPHENFPNEDDQWRLCQYVTFKRLPTEGLGKRAAAWHAGIRTGLIPASFARRFSAEEHAILGMAPLEEQAKGLQEALEEGESLSPEALEAARKLRRAYRLKQIAMDPRELMEAKQLFQEAFAVNPRLKEPLQCVGAAEDSYLPFWIL</sequence>
<organism evidence="1">
    <name type="scientific">Alexandrium catenella</name>
    <name type="common">Red tide dinoflagellate</name>
    <name type="synonym">Gonyaulax catenella</name>
    <dbReference type="NCBI Taxonomy" id="2925"/>
    <lineage>
        <taxon>Eukaryota</taxon>
        <taxon>Sar</taxon>
        <taxon>Alveolata</taxon>
        <taxon>Dinophyceae</taxon>
        <taxon>Gonyaulacales</taxon>
        <taxon>Pyrocystaceae</taxon>
        <taxon>Alexandrium</taxon>
    </lineage>
</organism>
<proteinExistence type="predicted"/>